<accession>A0A396YW04</accession>
<dbReference type="OrthoDB" id="572589at2"/>
<feature type="transmembrane region" description="Helical" evidence="1">
    <location>
        <begin position="99"/>
        <end position="120"/>
    </location>
</feature>
<keyword evidence="1" id="KW-0812">Transmembrane</keyword>
<feature type="transmembrane region" description="Helical" evidence="1">
    <location>
        <begin position="68"/>
        <end position="87"/>
    </location>
</feature>
<dbReference type="AlphaFoldDB" id="A0A396YW04"/>
<protein>
    <submittedName>
        <fullName evidence="2">Uncharacterized protein</fullName>
    </submittedName>
</protein>
<keyword evidence="1" id="KW-0472">Membrane</keyword>
<evidence type="ECO:0000313" key="2">
    <source>
        <dbReference type="EMBL" id="RHX85576.1"/>
    </source>
</evidence>
<reference evidence="3" key="1">
    <citation type="submission" date="2018-05" db="EMBL/GenBank/DDBJ databases">
        <title>Leptospira yasudae sp. nov. and Leptospira stimsonii sp. nov., two pathogenic species of the genus Leptospira isolated from environmental sources.</title>
        <authorList>
            <person name="Casanovas-Massana A."/>
            <person name="Hamond C."/>
            <person name="Santos L.A."/>
            <person name="Hacker K.P."/>
            <person name="Balassiano I."/>
            <person name="Medeiros M.A."/>
            <person name="Reis M.G."/>
            <person name="Ko A.I."/>
            <person name="Wunder E.A."/>
        </authorList>
    </citation>
    <scope>NUCLEOTIDE SEQUENCE [LARGE SCALE GENOMIC DNA]</scope>
    <source>
        <strain evidence="3">Yale</strain>
    </source>
</reference>
<keyword evidence="1" id="KW-1133">Transmembrane helix</keyword>
<feature type="transmembrane region" description="Helical" evidence="1">
    <location>
        <begin position="40"/>
        <end position="56"/>
    </location>
</feature>
<sequence>MNIDNSRKIAAIVGPVLTVMVTAELRFWNPTLYIEQITPLVYLSGILIFTAGLAIVRSHNVWALQWPVLLTFVGWAGILMGLTRIFFPQSYKAQFRNDNVVLVVEMILILIGIILTVQAYRRPSR</sequence>
<evidence type="ECO:0000313" key="3">
    <source>
        <dbReference type="Proteomes" id="UP000265798"/>
    </source>
</evidence>
<dbReference type="Proteomes" id="UP000265798">
    <property type="component" value="Unassembled WGS sequence"/>
</dbReference>
<proteinExistence type="predicted"/>
<gene>
    <name evidence="2" type="ORF">DLM75_20505</name>
</gene>
<evidence type="ECO:0000256" key="1">
    <source>
        <dbReference type="SAM" id="Phobius"/>
    </source>
</evidence>
<dbReference type="EMBL" id="QHCT01000008">
    <property type="protein sequence ID" value="RHX85576.1"/>
    <property type="molecule type" value="Genomic_DNA"/>
</dbReference>
<dbReference type="RefSeq" id="WP_118970369.1">
    <property type="nucleotide sequence ID" value="NZ_QHCT01000008.1"/>
</dbReference>
<comment type="caution">
    <text evidence="2">The sequence shown here is derived from an EMBL/GenBank/DDBJ whole genome shotgun (WGS) entry which is preliminary data.</text>
</comment>
<organism evidence="2 3">
    <name type="scientific">Leptospira stimsonii</name>
    <dbReference type="NCBI Taxonomy" id="2202203"/>
    <lineage>
        <taxon>Bacteria</taxon>
        <taxon>Pseudomonadati</taxon>
        <taxon>Spirochaetota</taxon>
        <taxon>Spirochaetia</taxon>
        <taxon>Leptospirales</taxon>
        <taxon>Leptospiraceae</taxon>
        <taxon>Leptospira</taxon>
    </lineage>
</organism>
<name>A0A396YW04_9LEPT</name>